<gene>
    <name evidence="7" type="ORF">GCM10011575_13920</name>
</gene>
<sequence>MSLAVTSPVDRAAGLAVDLEADLADDLAADSADDRATAAAQSCLPAPVIRDHGDQFGRRDVFGPLAEVTGADLHVPLVDGRTVRYANLDYAASAPALAAVIADQQRVLPYYASVHRGAGYASAVSTALFEQSRTTVAEFVGARSDDLTIFTRNTTDALNLLAGAVPEGAGIVCLDTEHHANLLPWQRIGAIVLSPAGTLEDTLRDLEQVLITARPSLLAITGASNVTGEVLPIRRFAQLAHRHGVRIAVDGAQLVPHRKINMADVGVDYLAFSGHKIYAPYGSGALIGRADWLDAADPYLAGGGAVRKVTVEHTDWATGPARHEGGTPNVLGAAALAAACRELDRIGDDHLRRHEWRLRTRLLSRLAAIGAVHVLSIWSDCTDAVGVVGFSVDGYDSGLVAAYLSAEHGIGVRDGAFCAHPLAARLGVPGGALRASFGAGSRATDIDRLLAALRSLVTDGPQWSYEIVDGRYQPIDDSRTNPEWITTLAATPVPCEG</sequence>
<evidence type="ECO:0000256" key="2">
    <source>
        <dbReference type="ARBA" id="ARBA00010447"/>
    </source>
</evidence>
<dbReference type="RefSeq" id="WP_229669806.1">
    <property type="nucleotide sequence ID" value="NZ_BMMZ01000003.1"/>
</dbReference>
<proteinExistence type="inferred from homology"/>
<evidence type="ECO:0000313" key="7">
    <source>
        <dbReference type="EMBL" id="GGL56683.1"/>
    </source>
</evidence>
<comment type="catalytic activity">
    <reaction evidence="4">
        <text>(sulfur carrier)-H + L-cysteine = (sulfur carrier)-SH + L-alanine</text>
        <dbReference type="Rhea" id="RHEA:43892"/>
        <dbReference type="Rhea" id="RHEA-COMP:14737"/>
        <dbReference type="Rhea" id="RHEA-COMP:14739"/>
        <dbReference type="ChEBI" id="CHEBI:29917"/>
        <dbReference type="ChEBI" id="CHEBI:35235"/>
        <dbReference type="ChEBI" id="CHEBI:57972"/>
        <dbReference type="ChEBI" id="CHEBI:64428"/>
        <dbReference type="EC" id="2.8.1.7"/>
    </reaction>
</comment>
<dbReference type="Proteomes" id="UP000613840">
    <property type="component" value="Unassembled WGS sequence"/>
</dbReference>
<dbReference type="Pfam" id="PF00266">
    <property type="entry name" value="Aminotran_5"/>
    <property type="match status" value="1"/>
</dbReference>
<dbReference type="PANTHER" id="PTHR43586:SF8">
    <property type="entry name" value="CYSTEINE DESULFURASE 1, CHLOROPLASTIC"/>
    <property type="match status" value="1"/>
</dbReference>
<dbReference type="Gene3D" id="3.90.1150.10">
    <property type="entry name" value="Aspartate Aminotransferase, domain 1"/>
    <property type="match status" value="1"/>
</dbReference>
<evidence type="ECO:0000256" key="5">
    <source>
        <dbReference type="RuleBase" id="RU004504"/>
    </source>
</evidence>
<organism evidence="7 8">
    <name type="scientific">Microlunatus endophyticus</name>
    <dbReference type="NCBI Taxonomy" id="1716077"/>
    <lineage>
        <taxon>Bacteria</taxon>
        <taxon>Bacillati</taxon>
        <taxon>Actinomycetota</taxon>
        <taxon>Actinomycetes</taxon>
        <taxon>Propionibacteriales</taxon>
        <taxon>Propionibacteriaceae</taxon>
        <taxon>Microlunatus</taxon>
    </lineage>
</organism>
<evidence type="ECO:0000259" key="6">
    <source>
        <dbReference type="Pfam" id="PF00266"/>
    </source>
</evidence>
<name>A0A917S591_9ACTN</name>
<protein>
    <submittedName>
        <fullName evidence="7">Aminotransferase/cysteine desulfurase</fullName>
    </submittedName>
</protein>
<reference evidence="7" key="1">
    <citation type="journal article" date="2014" name="Int. J. Syst. Evol. Microbiol.">
        <title>Complete genome sequence of Corynebacterium casei LMG S-19264T (=DSM 44701T), isolated from a smear-ripened cheese.</title>
        <authorList>
            <consortium name="US DOE Joint Genome Institute (JGI-PGF)"/>
            <person name="Walter F."/>
            <person name="Albersmeier A."/>
            <person name="Kalinowski J."/>
            <person name="Ruckert C."/>
        </authorList>
    </citation>
    <scope>NUCLEOTIDE SEQUENCE</scope>
    <source>
        <strain evidence="7">CGMCC 4.7306</strain>
    </source>
</reference>
<comment type="cofactor">
    <cofactor evidence="1 5">
        <name>pyridoxal 5'-phosphate</name>
        <dbReference type="ChEBI" id="CHEBI:597326"/>
    </cofactor>
</comment>
<evidence type="ECO:0000313" key="8">
    <source>
        <dbReference type="Proteomes" id="UP000613840"/>
    </source>
</evidence>
<dbReference type="InterPro" id="IPR020578">
    <property type="entry name" value="Aminotrans_V_PyrdxlP_BS"/>
</dbReference>
<reference evidence="7" key="2">
    <citation type="submission" date="2020-09" db="EMBL/GenBank/DDBJ databases">
        <authorList>
            <person name="Sun Q."/>
            <person name="Zhou Y."/>
        </authorList>
    </citation>
    <scope>NUCLEOTIDE SEQUENCE</scope>
    <source>
        <strain evidence="7">CGMCC 4.7306</strain>
    </source>
</reference>
<keyword evidence="7" id="KW-0808">Transferase</keyword>
<dbReference type="InterPro" id="IPR000192">
    <property type="entry name" value="Aminotrans_V_dom"/>
</dbReference>
<dbReference type="PANTHER" id="PTHR43586">
    <property type="entry name" value="CYSTEINE DESULFURASE"/>
    <property type="match status" value="1"/>
</dbReference>
<evidence type="ECO:0000256" key="1">
    <source>
        <dbReference type="ARBA" id="ARBA00001933"/>
    </source>
</evidence>
<dbReference type="AlphaFoldDB" id="A0A917S591"/>
<feature type="domain" description="Aminotransferase class V" evidence="6">
    <location>
        <begin position="87"/>
        <end position="449"/>
    </location>
</feature>
<dbReference type="InterPro" id="IPR015424">
    <property type="entry name" value="PyrdxlP-dep_Trfase"/>
</dbReference>
<accession>A0A917S591</accession>
<evidence type="ECO:0000256" key="4">
    <source>
        <dbReference type="ARBA" id="ARBA00050776"/>
    </source>
</evidence>
<keyword evidence="3" id="KW-0663">Pyridoxal phosphate</keyword>
<keyword evidence="8" id="KW-1185">Reference proteome</keyword>
<evidence type="ECO:0000256" key="3">
    <source>
        <dbReference type="ARBA" id="ARBA00022898"/>
    </source>
</evidence>
<dbReference type="SUPFAM" id="SSF53383">
    <property type="entry name" value="PLP-dependent transferases"/>
    <property type="match status" value="1"/>
</dbReference>
<comment type="caution">
    <text evidence="7">The sequence shown here is derived from an EMBL/GenBank/DDBJ whole genome shotgun (WGS) entry which is preliminary data.</text>
</comment>
<dbReference type="EMBL" id="BMMZ01000003">
    <property type="protein sequence ID" value="GGL56683.1"/>
    <property type="molecule type" value="Genomic_DNA"/>
</dbReference>
<dbReference type="GO" id="GO:0008483">
    <property type="term" value="F:transaminase activity"/>
    <property type="evidence" value="ECO:0007669"/>
    <property type="project" value="UniProtKB-KW"/>
</dbReference>
<dbReference type="PROSITE" id="PS00595">
    <property type="entry name" value="AA_TRANSFER_CLASS_5"/>
    <property type="match status" value="1"/>
</dbReference>
<comment type="similarity">
    <text evidence="2">Belongs to the class-V pyridoxal-phosphate-dependent aminotransferase family. Csd subfamily.</text>
</comment>
<dbReference type="InterPro" id="IPR015421">
    <property type="entry name" value="PyrdxlP-dep_Trfase_major"/>
</dbReference>
<dbReference type="GO" id="GO:0031071">
    <property type="term" value="F:cysteine desulfurase activity"/>
    <property type="evidence" value="ECO:0007669"/>
    <property type="project" value="UniProtKB-EC"/>
</dbReference>
<dbReference type="Gene3D" id="3.40.640.10">
    <property type="entry name" value="Type I PLP-dependent aspartate aminotransferase-like (Major domain)"/>
    <property type="match status" value="1"/>
</dbReference>
<dbReference type="InterPro" id="IPR015422">
    <property type="entry name" value="PyrdxlP-dep_Trfase_small"/>
</dbReference>
<keyword evidence="7" id="KW-0032">Aminotransferase</keyword>